<dbReference type="EMBL" id="JAKZGS010000028">
    <property type="protein sequence ID" value="MCH7400127.1"/>
    <property type="molecule type" value="Genomic_DNA"/>
</dbReference>
<feature type="coiled-coil region" evidence="1">
    <location>
        <begin position="819"/>
        <end position="886"/>
    </location>
</feature>
<dbReference type="Pfam" id="PF20155">
    <property type="entry name" value="TMP_3"/>
    <property type="match status" value="1"/>
</dbReference>
<evidence type="ECO:0000256" key="1">
    <source>
        <dbReference type="SAM" id="Coils"/>
    </source>
</evidence>
<evidence type="ECO:0000259" key="2">
    <source>
        <dbReference type="Pfam" id="PF20155"/>
    </source>
</evidence>
<evidence type="ECO:0000313" key="3">
    <source>
        <dbReference type="EMBL" id="MCH7400127.1"/>
    </source>
</evidence>
<keyword evidence="4" id="KW-1185">Reference proteome</keyword>
<keyword evidence="1" id="KW-0175">Coiled coil</keyword>
<proteinExistence type="predicted"/>
<feature type="coiled-coil region" evidence="1">
    <location>
        <begin position="596"/>
        <end position="675"/>
    </location>
</feature>
<accession>A0ABS9UU25</accession>
<sequence length="1439" mass="158001">MENLGPVNVEFLINNPDFTRSSNRVRDDIKGITRTASEEAEKAEQVYKKLGAAIAGYFSIQAVKGFVSEVTRVRGEFQQLEIGLQTILGNKDQADKLLAQVVDLAARTPFSLKELAQGSKSLLAYQFASEDITEVLRRLGDVASGLDIPFNELTQLYGKTRVEGRLFAEDLNQYTGRGIPIIGELAKIMGVAENEVRTLVSAGKVGFPEVQQVIENLTNEGGQFFNLMDNLSSSIPGKISNLGDAFDRMYNEIGQGNQGIITDSISGLIVLVDNYQTVIDIIKALIVTYGSYRAAVMLTSAAQNAMMLSGQGLTAMQILQQKWTVLATRAQAMLNATMLANPYVAAATALAALISALVIFNKNKDRSIKLSDEFKKSIKEEVNASNQLFKALKATSEGTDERAEMIKKVNETYKKYLPQQLTEVSNLEEIEKAQKSVNSAIAESIFLRTQESDLTQLREGSAKYSENFGKAIQDVIKDAKLSSTVGGQLSAEFEKALDELSQGANVPLANVQSKFDKILRDFGLEFSVLGSGSSISTFNYQDLLKDTQSYAAALNREKTATDGLADAKKAYLAQLGLINEEEAKSNEETVEAITTLKTLKEELQGLVEAREKLDINDSTGLAQNESAQIQLQKKIAALEIQSIKEREKESKKTELEKLKERLDEKRKAYDDYYAAIELIGKEAADQQFSNLIKESSTYLEYLKKAQSGIDPTSTDAGRQNVLVRQEIIQASGASSPLERLRTEIAEMKKVFEDFETYKKQFGLEAAKQQYSEQLGEYDNYLSFLRAKTVENQDAFAAILEGRSTGEQRDISKLLDEEGNEAKREERKRFEEQLAELQTYNNERLRLISEYNELKNKLLEAGEIEAAEIARQNHQKELDELDDANVKKLQSYQELQKGIEDMTLSSARKLVERAKDLLASEDMSDELREQIKKVIRDFEREINKVSLDDIFKISTAIGQLGQSLQKLGETAGSRGLANLGGLFSGLAGGVGDLLTAFDKDASSSDVIAAGINGVVRMVDMLAGAAQRRKEAEEAYYRSVIGFQNQYNLSLNEQIRLQSILGESVFLKDFEGRIKDGLSAVTDANAEYQKALEELSKGMAKSGQRNAIDWGSVGQGAASGAAIGATIGSVVPVIGNVVGAVVGGIVGGITGLFAGKKKVDKFLPILDEYPELIDDSEEGIIKLNRALADSLIQNNLVDDATKEILQNILDWDDALEAARAQIAEVISELAGSLGSDMRNALVSAFRDGEDAAVKMGETVEKVLENIIGQLIFNRIFSGAFDKLEADMAASMDVGGDGNWIDDFERFFNTASGLSGDFNDAMQAAMDQAKKAGFDIFQPSGSQEKGLQGAISRMTEETGSELTGLKRASYDLEKRNFAINEQKLMLHKHHYEAVVRSLQHHAAIEKNTADTVERLDDAVVELKMIVKNTTSKKGSRGLGLDD</sequence>
<name>A0ABS9UU25_9BACT</name>
<dbReference type="InterPro" id="IPR013491">
    <property type="entry name" value="Tape_meas_N"/>
</dbReference>
<comment type="caution">
    <text evidence="3">The sequence shown here is derived from an EMBL/GenBank/DDBJ whole genome shotgun (WGS) entry which is preliminary data.</text>
</comment>
<feature type="domain" description="Tape measure protein N-terminal" evidence="2">
    <location>
        <begin position="69"/>
        <end position="254"/>
    </location>
</feature>
<protein>
    <submittedName>
        <fullName evidence="3">Tape measure protein</fullName>
    </submittedName>
</protein>
<organism evidence="3 4">
    <name type="scientific">Belliella calami</name>
    <dbReference type="NCBI Taxonomy" id="2923436"/>
    <lineage>
        <taxon>Bacteria</taxon>
        <taxon>Pseudomonadati</taxon>
        <taxon>Bacteroidota</taxon>
        <taxon>Cytophagia</taxon>
        <taxon>Cytophagales</taxon>
        <taxon>Cyclobacteriaceae</taxon>
        <taxon>Belliella</taxon>
    </lineage>
</organism>
<evidence type="ECO:0000313" key="4">
    <source>
        <dbReference type="Proteomes" id="UP001165488"/>
    </source>
</evidence>
<dbReference type="Proteomes" id="UP001165488">
    <property type="component" value="Unassembled WGS sequence"/>
</dbReference>
<gene>
    <name evidence="3" type="ORF">MM236_19180</name>
</gene>
<reference evidence="3" key="1">
    <citation type="submission" date="2022-03" db="EMBL/GenBank/DDBJ databases">
        <title>De novo assembled genomes of Belliella spp. (Cyclobacteriaceae) strains.</title>
        <authorList>
            <person name="Szabo A."/>
            <person name="Korponai K."/>
            <person name="Felfoldi T."/>
        </authorList>
    </citation>
    <scope>NUCLEOTIDE SEQUENCE</scope>
    <source>
        <strain evidence="3">DSM 107340</strain>
    </source>
</reference>
<dbReference type="RefSeq" id="WP_241276620.1">
    <property type="nucleotide sequence ID" value="NZ_JAKZGS010000028.1"/>
</dbReference>